<dbReference type="HOGENOM" id="CLU_1739027_0_0_6"/>
<sequence>MAGIGNQIITRDGQMYFRRLITLTNSGDPVDVDAILFRIDDRRTVQLKAENADRPTVNCSGRLCTWSWNVMAPISASVLAELASAKKLVIAFQGEGRRLGEGDMRRGGQIFARFLSDIRTHESGVLETSQHEAFLVEGRNLIPYAAPAGE</sequence>
<protein>
    <submittedName>
        <fullName evidence="1">Uncharacterized protein</fullName>
    </submittedName>
</protein>
<dbReference type="EMBL" id="CP003093">
    <property type="protein sequence ID" value="AER55242.1"/>
    <property type="molecule type" value="Genomic_DNA"/>
</dbReference>
<dbReference type="AlphaFoldDB" id="G7UWC9"/>
<name>G7UWC9_PSEUP</name>
<keyword evidence="2" id="KW-1185">Reference proteome</keyword>
<accession>G7UWC9</accession>
<organism evidence="1 2">
    <name type="scientific">Pseudoxanthomonas spadix (strain BD-a59)</name>
    <dbReference type="NCBI Taxonomy" id="1045855"/>
    <lineage>
        <taxon>Bacteria</taxon>
        <taxon>Pseudomonadati</taxon>
        <taxon>Pseudomonadota</taxon>
        <taxon>Gammaproteobacteria</taxon>
        <taxon>Lysobacterales</taxon>
        <taxon>Lysobacteraceae</taxon>
        <taxon>Pseudoxanthomonas</taxon>
    </lineage>
</organism>
<dbReference type="Proteomes" id="UP000005870">
    <property type="component" value="Chromosome"/>
</dbReference>
<reference evidence="1 2" key="1">
    <citation type="journal article" date="2012" name="J. Bacteriol.">
        <title>Complete Genome Sequence of the BTEX-Degrading Bacterium Pseudoxanthomonas spadix BD-a59.</title>
        <authorList>
            <person name="Lee S.H."/>
            <person name="Jin H.M."/>
            <person name="Lee H.J."/>
            <person name="Kim J.M."/>
            <person name="Jeon C.O."/>
        </authorList>
    </citation>
    <scope>NUCLEOTIDE SEQUENCE [LARGE SCALE GENOMIC DNA]</scope>
    <source>
        <strain evidence="1 2">BD-a59</strain>
    </source>
</reference>
<evidence type="ECO:0000313" key="2">
    <source>
        <dbReference type="Proteomes" id="UP000005870"/>
    </source>
</evidence>
<evidence type="ECO:0000313" key="1">
    <source>
        <dbReference type="EMBL" id="AER55242.1"/>
    </source>
</evidence>
<gene>
    <name evidence="1" type="ordered locus">DSC_02945</name>
</gene>
<dbReference type="KEGG" id="psd:DSC_02945"/>
<proteinExistence type="predicted"/>